<keyword evidence="4 8" id="KW-0378">Hydrolase</keyword>
<dbReference type="EC" id="3.6.1.-" evidence="8"/>
<evidence type="ECO:0000256" key="2">
    <source>
        <dbReference type="ARBA" id="ARBA00001946"/>
    </source>
</evidence>
<dbReference type="Proteomes" id="UP000182373">
    <property type="component" value="Chromosome"/>
</dbReference>
<evidence type="ECO:0000313" key="9">
    <source>
        <dbReference type="Proteomes" id="UP000182373"/>
    </source>
</evidence>
<feature type="domain" description="Nudix hydrolase" evidence="7">
    <location>
        <begin position="45"/>
        <end position="178"/>
    </location>
</feature>
<dbReference type="NCBIfam" id="NF007980">
    <property type="entry name" value="PRK10707.1"/>
    <property type="match status" value="1"/>
</dbReference>
<comment type="cofactor">
    <cofactor evidence="2">
        <name>Mg(2+)</name>
        <dbReference type="ChEBI" id="CHEBI:18420"/>
    </cofactor>
</comment>
<evidence type="ECO:0000256" key="5">
    <source>
        <dbReference type="ARBA" id="ARBA00022842"/>
    </source>
</evidence>
<keyword evidence="5" id="KW-0460">Magnesium</keyword>
<protein>
    <submittedName>
        <fullName evidence="8">CoA pyrophosphatase</fullName>
        <ecNumber evidence="8">3.6.1.-</ecNumber>
    </submittedName>
</protein>
<dbReference type="InterPro" id="IPR000086">
    <property type="entry name" value="NUDIX_hydrolase_dom"/>
</dbReference>
<dbReference type="GO" id="GO:0010945">
    <property type="term" value="F:coenzyme A diphosphatase activity"/>
    <property type="evidence" value="ECO:0007669"/>
    <property type="project" value="InterPro"/>
</dbReference>
<dbReference type="CDD" id="cd03426">
    <property type="entry name" value="NUDIX_CoAse_Nudt7"/>
    <property type="match status" value="1"/>
</dbReference>
<dbReference type="PROSITE" id="PS51462">
    <property type="entry name" value="NUDIX"/>
    <property type="match status" value="1"/>
</dbReference>
<proteinExistence type="predicted"/>
<reference evidence="9" key="1">
    <citation type="submission" date="2016-11" db="EMBL/GenBank/DDBJ databases">
        <title>Comparative genomic and phenotypic analysis of Granulibacter bethesdensis clinical isolates from patients with chronic granulomatous disease.</title>
        <authorList>
            <person name="Zarember K.A."/>
            <person name="Porcella S.F."/>
            <person name="Chu J."/>
            <person name="Ding L."/>
            <person name="Dahlstrom E."/>
            <person name="Barbian K."/>
            <person name="Martens C."/>
            <person name="Sykora L."/>
            <person name="Kramer S."/>
            <person name="Pettinato A.M."/>
            <person name="Hong H."/>
            <person name="Wald G."/>
            <person name="Berg L.J."/>
            <person name="Rogge L.S."/>
            <person name="Greenberg D.E."/>
            <person name="Falcone E.L."/>
            <person name="Neves J.F."/>
            <person name="Simoes M.J."/>
            <person name="Casal M."/>
            <person name="Rodriguez-Lopez F.C."/>
            <person name="Zelazny A."/>
            <person name="Gallin J.I."/>
            <person name="Holland S.M."/>
        </authorList>
    </citation>
    <scope>NUCLEOTIDE SEQUENCE [LARGE SCALE GENOMIC DNA]</scope>
    <source>
        <strain evidence="9">NIH9.1</strain>
    </source>
</reference>
<evidence type="ECO:0000256" key="4">
    <source>
        <dbReference type="ARBA" id="ARBA00022801"/>
    </source>
</evidence>
<evidence type="ECO:0000313" key="8">
    <source>
        <dbReference type="EMBL" id="APH54930.1"/>
    </source>
</evidence>
<sequence length="218" mass="23557">MEVVETVPPCGIASVGRYLRTALSLPVPQPDLLRRPEMLADTVSMMRAAAVLVGITEAEEPGIILTLRAAGLSHHAGQVSFPGGRIDPGDASPEHAALREAREEIGLQAENVHLLGRLDPVLTGTGFVVTPVVGLVSPDWVVTVAPAEVAAVFELKLRVLLDPDAPRQDWLEVRGMRHQSWVWPHEQHVIWGATAAILMELSLRLRQAEAHLAAEPGF</sequence>
<dbReference type="SUPFAM" id="SSF55811">
    <property type="entry name" value="Nudix"/>
    <property type="match status" value="1"/>
</dbReference>
<accession>A0AAC9KEY9</accession>
<comment type="cofactor">
    <cofactor evidence="1">
        <name>Mn(2+)</name>
        <dbReference type="ChEBI" id="CHEBI:29035"/>
    </cofactor>
</comment>
<dbReference type="GO" id="GO:0046872">
    <property type="term" value="F:metal ion binding"/>
    <property type="evidence" value="ECO:0007669"/>
    <property type="project" value="UniProtKB-KW"/>
</dbReference>
<dbReference type="Pfam" id="PF00293">
    <property type="entry name" value="NUDIX"/>
    <property type="match status" value="1"/>
</dbReference>
<dbReference type="PANTHER" id="PTHR12992">
    <property type="entry name" value="NUDIX HYDROLASE"/>
    <property type="match status" value="1"/>
</dbReference>
<keyword evidence="6" id="KW-0464">Manganese</keyword>
<dbReference type="InterPro" id="IPR015797">
    <property type="entry name" value="NUDIX_hydrolase-like_dom_sf"/>
</dbReference>
<organism evidence="8 9">
    <name type="scientific">Granulibacter bethesdensis</name>
    <dbReference type="NCBI Taxonomy" id="364410"/>
    <lineage>
        <taxon>Bacteria</taxon>
        <taxon>Pseudomonadati</taxon>
        <taxon>Pseudomonadota</taxon>
        <taxon>Alphaproteobacteria</taxon>
        <taxon>Acetobacterales</taxon>
        <taxon>Acetobacteraceae</taxon>
        <taxon>Granulibacter</taxon>
    </lineage>
</organism>
<dbReference type="PANTHER" id="PTHR12992:SF11">
    <property type="entry name" value="MITOCHONDRIAL COENZYME A DIPHOSPHATASE NUDT8"/>
    <property type="match status" value="1"/>
</dbReference>
<evidence type="ECO:0000259" key="7">
    <source>
        <dbReference type="PROSITE" id="PS51462"/>
    </source>
</evidence>
<dbReference type="Gene3D" id="3.90.79.10">
    <property type="entry name" value="Nucleoside Triphosphate Pyrophosphohydrolase"/>
    <property type="match status" value="1"/>
</dbReference>
<name>A0AAC9KEY9_9PROT</name>
<gene>
    <name evidence="8" type="ORF">GbCGDNIH9_1634</name>
</gene>
<dbReference type="AlphaFoldDB" id="A0AAC9KEY9"/>
<evidence type="ECO:0000256" key="1">
    <source>
        <dbReference type="ARBA" id="ARBA00001936"/>
    </source>
</evidence>
<keyword evidence="3" id="KW-0479">Metal-binding</keyword>
<evidence type="ECO:0000256" key="6">
    <source>
        <dbReference type="ARBA" id="ARBA00023211"/>
    </source>
</evidence>
<dbReference type="EMBL" id="CP018191">
    <property type="protein sequence ID" value="APH54930.1"/>
    <property type="molecule type" value="Genomic_DNA"/>
</dbReference>
<dbReference type="RefSeq" id="WP_072572849.1">
    <property type="nucleotide sequence ID" value="NZ_CP018191.1"/>
</dbReference>
<dbReference type="InterPro" id="IPR045121">
    <property type="entry name" value="CoAse"/>
</dbReference>
<evidence type="ECO:0000256" key="3">
    <source>
        <dbReference type="ARBA" id="ARBA00022723"/>
    </source>
</evidence>